<evidence type="ECO:0000256" key="4">
    <source>
        <dbReference type="ARBA" id="ARBA00023136"/>
    </source>
</evidence>
<keyword evidence="2 6" id="KW-0812">Transmembrane</keyword>
<dbReference type="InterPro" id="IPR000620">
    <property type="entry name" value="EamA_dom"/>
</dbReference>
<evidence type="ECO:0000259" key="7">
    <source>
        <dbReference type="Pfam" id="PF00892"/>
    </source>
</evidence>
<name>A0A7S3P911_9STRA</name>
<evidence type="ECO:0000256" key="3">
    <source>
        <dbReference type="ARBA" id="ARBA00022989"/>
    </source>
</evidence>
<comment type="subcellular location">
    <subcellularLocation>
        <location evidence="1">Membrane</location>
        <topology evidence="1">Multi-pass membrane protein</topology>
    </subcellularLocation>
</comment>
<organism evidence="8">
    <name type="scientific">Amphora coffeiformis</name>
    <dbReference type="NCBI Taxonomy" id="265554"/>
    <lineage>
        <taxon>Eukaryota</taxon>
        <taxon>Sar</taxon>
        <taxon>Stramenopiles</taxon>
        <taxon>Ochrophyta</taxon>
        <taxon>Bacillariophyta</taxon>
        <taxon>Bacillariophyceae</taxon>
        <taxon>Bacillariophycidae</taxon>
        <taxon>Thalassiophysales</taxon>
        <taxon>Catenulaceae</taxon>
        <taxon>Amphora</taxon>
    </lineage>
</organism>
<accession>A0A7S3P911</accession>
<sequence length="390" mass="42587">MTFGLGVAAALAGPLVMTIGFIAWQNHWKGSAFALNLFKCNLASLGFLVLACTTRSRPFPSDVFTLQTVGYMFLSSTIGIIIGDWTWLEALQLLGARRVILMDSLKPFLAAFFGWLLLDEDLRPAAFGGMVLTMAGVLLVSLETTSDGGDKDGDGDKNDGDDDTGGQNVSDEAPEIMMDPIQCQSTESEKPIQRSESTSELSVEEKIGNEIDSNNEGRKEAYSRDLRLGYPYAILNVLLDTYGAVLIKQHGKLYKVWEINLLRFGFAGAVMLLVSLGMFAMRRSRLDSEQTRQIQWYSLPTSKMTWSSWGHVSVGVLLVTFATPSLSNYALFQIALALALTLGSIGPLYSLPLTYLMQHDAPTIRTAIGAFLAVAGVVVLTWKGTLPEDE</sequence>
<feature type="domain" description="EamA" evidence="7">
    <location>
        <begin position="6"/>
        <end position="141"/>
    </location>
</feature>
<feature type="transmembrane region" description="Helical" evidence="6">
    <location>
        <begin position="259"/>
        <end position="281"/>
    </location>
</feature>
<proteinExistence type="predicted"/>
<feature type="region of interest" description="Disordered" evidence="5">
    <location>
        <begin position="147"/>
        <end position="216"/>
    </location>
</feature>
<feature type="transmembrane region" description="Helical" evidence="6">
    <location>
        <begin position="228"/>
        <end position="247"/>
    </location>
</feature>
<dbReference type="GO" id="GO:0016020">
    <property type="term" value="C:membrane"/>
    <property type="evidence" value="ECO:0007669"/>
    <property type="project" value="UniProtKB-SubCell"/>
</dbReference>
<keyword evidence="3 6" id="KW-1133">Transmembrane helix</keyword>
<evidence type="ECO:0000313" key="8">
    <source>
        <dbReference type="EMBL" id="CAE0413933.1"/>
    </source>
</evidence>
<feature type="transmembrane region" description="Helical" evidence="6">
    <location>
        <begin position="36"/>
        <end position="56"/>
    </location>
</feature>
<evidence type="ECO:0000256" key="6">
    <source>
        <dbReference type="SAM" id="Phobius"/>
    </source>
</evidence>
<dbReference type="PANTHER" id="PTHR32322">
    <property type="entry name" value="INNER MEMBRANE TRANSPORTER"/>
    <property type="match status" value="1"/>
</dbReference>
<dbReference type="EMBL" id="HBIM01013869">
    <property type="protein sequence ID" value="CAE0413933.1"/>
    <property type="molecule type" value="Transcribed_RNA"/>
</dbReference>
<dbReference type="Pfam" id="PF00892">
    <property type="entry name" value="EamA"/>
    <property type="match status" value="2"/>
</dbReference>
<dbReference type="PANTHER" id="PTHR32322:SF2">
    <property type="entry name" value="EAMA DOMAIN-CONTAINING PROTEIN"/>
    <property type="match status" value="1"/>
</dbReference>
<gene>
    <name evidence="8" type="ORF">ACOF00016_LOCUS11176</name>
</gene>
<reference evidence="8" key="1">
    <citation type="submission" date="2021-01" db="EMBL/GenBank/DDBJ databases">
        <authorList>
            <person name="Corre E."/>
            <person name="Pelletier E."/>
            <person name="Niang G."/>
            <person name="Scheremetjew M."/>
            <person name="Finn R."/>
            <person name="Kale V."/>
            <person name="Holt S."/>
            <person name="Cochrane G."/>
            <person name="Meng A."/>
            <person name="Brown T."/>
            <person name="Cohen L."/>
        </authorList>
    </citation>
    <scope>NUCLEOTIDE SEQUENCE</scope>
    <source>
        <strain evidence="8">CCMP127</strain>
    </source>
</reference>
<evidence type="ECO:0000256" key="1">
    <source>
        <dbReference type="ARBA" id="ARBA00004141"/>
    </source>
</evidence>
<keyword evidence="4 6" id="KW-0472">Membrane</keyword>
<dbReference type="AlphaFoldDB" id="A0A7S3P911"/>
<feature type="transmembrane region" description="Helical" evidence="6">
    <location>
        <begin position="68"/>
        <end position="87"/>
    </location>
</feature>
<feature type="compositionally biased region" description="Basic and acidic residues" evidence="5">
    <location>
        <begin position="148"/>
        <end position="158"/>
    </location>
</feature>
<evidence type="ECO:0000256" key="5">
    <source>
        <dbReference type="SAM" id="MobiDB-lite"/>
    </source>
</evidence>
<evidence type="ECO:0000256" key="2">
    <source>
        <dbReference type="ARBA" id="ARBA00022692"/>
    </source>
</evidence>
<feature type="transmembrane region" description="Helical" evidence="6">
    <location>
        <begin position="6"/>
        <end position="24"/>
    </location>
</feature>
<feature type="transmembrane region" description="Helical" evidence="6">
    <location>
        <begin position="363"/>
        <end position="382"/>
    </location>
</feature>
<feature type="transmembrane region" description="Helical" evidence="6">
    <location>
        <begin position="329"/>
        <end position="351"/>
    </location>
</feature>
<dbReference type="SUPFAM" id="SSF103481">
    <property type="entry name" value="Multidrug resistance efflux transporter EmrE"/>
    <property type="match status" value="2"/>
</dbReference>
<feature type="transmembrane region" description="Helical" evidence="6">
    <location>
        <begin position="124"/>
        <end position="142"/>
    </location>
</feature>
<protein>
    <recommendedName>
        <fullName evidence="7">EamA domain-containing protein</fullName>
    </recommendedName>
</protein>
<feature type="domain" description="EamA" evidence="7">
    <location>
        <begin position="228"/>
        <end position="381"/>
    </location>
</feature>
<dbReference type="InterPro" id="IPR050638">
    <property type="entry name" value="AA-Vitamin_Transporters"/>
</dbReference>
<feature type="transmembrane region" description="Helical" evidence="6">
    <location>
        <begin position="99"/>
        <end position="118"/>
    </location>
</feature>
<dbReference type="InterPro" id="IPR037185">
    <property type="entry name" value="EmrE-like"/>
</dbReference>
<feature type="compositionally biased region" description="Basic and acidic residues" evidence="5">
    <location>
        <begin position="203"/>
        <end position="216"/>
    </location>
</feature>